<comment type="caution">
    <text evidence="2">The sequence shown here is derived from an EMBL/GenBank/DDBJ whole genome shotgun (WGS) entry which is preliminary data.</text>
</comment>
<evidence type="ECO:0000313" key="3">
    <source>
        <dbReference type="Proteomes" id="UP000241167"/>
    </source>
</evidence>
<evidence type="ECO:0000259" key="1">
    <source>
        <dbReference type="Pfam" id="PF19763"/>
    </source>
</evidence>
<dbReference type="Gene3D" id="2.60.120.200">
    <property type="match status" value="1"/>
</dbReference>
<dbReference type="AlphaFoldDB" id="A0A2P7QME5"/>
<proteinExistence type="predicted"/>
<reference evidence="2 3" key="1">
    <citation type="submission" date="2018-03" db="EMBL/GenBank/DDBJ databases">
        <title>The draft genome of Sphingosinicella sp. GL-C-18.</title>
        <authorList>
            <person name="Liu L."/>
            <person name="Li L."/>
            <person name="Liang L."/>
            <person name="Zhang X."/>
            <person name="Wang T."/>
        </authorList>
    </citation>
    <scope>NUCLEOTIDE SEQUENCE [LARGE SCALE GENOMIC DNA]</scope>
    <source>
        <strain evidence="2 3">GL-C-18</strain>
    </source>
</reference>
<name>A0A2P7QME5_9SPHN</name>
<dbReference type="Proteomes" id="UP000241167">
    <property type="component" value="Unassembled WGS sequence"/>
</dbReference>
<sequence length="232" mass="25862">MTRRAFVAGATALAAGCATTARSGGVLLHEDDFRDGLGQWVVEAEQGGAFRAEGGVLDIDSPAGVTLWFRHAIEGPVAIDYDVEAVAAGGPNDQVSDINCFWMATDKRAPGGDVLAVRRSGAFADYDELRTYYAGIGGNRNTTSRFRRYIGRRDERPLLPQHDLSAPAHFIEPNRRYRIRLIADGRRVELQRDGRTMFLLDDPEPYTRGHFALRTTKSHLRVRDFRVSRLTR</sequence>
<dbReference type="InterPro" id="IPR046217">
    <property type="entry name" value="DUF6250"/>
</dbReference>
<feature type="domain" description="DUF6250" evidence="1">
    <location>
        <begin position="59"/>
        <end position="225"/>
    </location>
</feature>
<keyword evidence="3" id="KW-1185">Reference proteome</keyword>
<organism evidence="2 3">
    <name type="scientific">Allosphingosinicella deserti</name>
    <dbReference type="NCBI Taxonomy" id="2116704"/>
    <lineage>
        <taxon>Bacteria</taxon>
        <taxon>Pseudomonadati</taxon>
        <taxon>Pseudomonadota</taxon>
        <taxon>Alphaproteobacteria</taxon>
        <taxon>Sphingomonadales</taxon>
        <taxon>Sphingomonadaceae</taxon>
        <taxon>Allosphingosinicella</taxon>
    </lineage>
</organism>
<dbReference type="EMBL" id="PXYI01000005">
    <property type="protein sequence ID" value="PSJ39131.1"/>
    <property type="molecule type" value="Genomic_DNA"/>
</dbReference>
<accession>A0A2P7QME5</accession>
<protein>
    <submittedName>
        <fullName evidence="2">Tat pathway signal sequence domain protein</fullName>
    </submittedName>
</protein>
<dbReference type="Pfam" id="PF19763">
    <property type="entry name" value="DUF6250"/>
    <property type="match status" value="1"/>
</dbReference>
<dbReference type="PROSITE" id="PS51257">
    <property type="entry name" value="PROKAR_LIPOPROTEIN"/>
    <property type="match status" value="1"/>
</dbReference>
<gene>
    <name evidence="2" type="ORF">C7I55_16930</name>
</gene>
<dbReference type="OrthoDB" id="262615at2"/>
<evidence type="ECO:0000313" key="2">
    <source>
        <dbReference type="EMBL" id="PSJ39131.1"/>
    </source>
</evidence>